<protein>
    <submittedName>
        <fullName evidence="1">Uncharacterized protein</fullName>
    </submittedName>
</protein>
<proteinExistence type="predicted"/>
<dbReference type="EnsemblMetazoa" id="GAUT030340-RA">
    <property type="protein sequence ID" value="GAUT030340-PA"/>
    <property type="gene ID" value="GAUT030340"/>
</dbReference>
<keyword evidence="2" id="KW-1185">Reference proteome</keyword>
<reference evidence="1" key="1">
    <citation type="submission" date="2020-05" db="UniProtKB">
        <authorList>
            <consortium name="EnsemblMetazoa"/>
        </authorList>
    </citation>
    <scope>IDENTIFICATION</scope>
    <source>
        <strain evidence="1">TTRI</strain>
    </source>
</reference>
<evidence type="ECO:0000313" key="1">
    <source>
        <dbReference type="EnsemblMetazoa" id="GAUT030340-PA"/>
    </source>
</evidence>
<sequence>MYRVHCTRTFCCQDFIVKTAAAAAVRLQRIYELCELPDNLSLFDFLYRLQSSSSQCVRHTHSRGLCNRLLARDNLPAAHWHNAVVITLSSKPQISKQQVIEKFLAEFFTVLLSRAYNKKTIKIDSASEQSKIKEFNEAIREPIPAKA</sequence>
<name>A0A1A9V9Q5_GLOAU</name>
<dbReference type="Proteomes" id="UP000078200">
    <property type="component" value="Unassembled WGS sequence"/>
</dbReference>
<organism evidence="1 2">
    <name type="scientific">Glossina austeni</name>
    <name type="common">Savannah tsetse fly</name>
    <dbReference type="NCBI Taxonomy" id="7395"/>
    <lineage>
        <taxon>Eukaryota</taxon>
        <taxon>Metazoa</taxon>
        <taxon>Ecdysozoa</taxon>
        <taxon>Arthropoda</taxon>
        <taxon>Hexapoda</taxon>
        <taxon>Insecta</taxon>
        <taxon>Pterygota</taxon>
        <taxon>Neoptera</taxon>
        <taxon>Endopterygota</taxon>
        <taxon>Diptera</taxon>
        <taxon>Brachycera</taxon>
        <taxon>Muscomorpha</taxon>
        <taxon>Hippoboscoidea</taxon>
        <taxon>Glossinidae</taxon>
        <taxon>Glossina</taxon>
    </lineage>
</organism>
<accession>A0A1A9V9Q5</accession>
<evidence type="ECO:0000313" key="2">
    <source>
        <dbReference type="Proteomes" id="UP000078200"/>
    </source>
</evidence>
<dbReference type="VEuPathDB" id="VectorBase:GAUT030340"/>
<dbReference type="AlphaFoldDB" id="A0A1A9V9Q5"/>